<reference evidence="4" key="1">
    <citation type="submission" date="2017-02" db="UniProtKB">
        <authorList>
            <consortium name="WormBaseParasite"/>
        </authorList>
    </citation>
    <scope>IDENTIFICATION</scope>
</reference>
<feature type="region of interest" description="Disordered" evidence="1">
    <location>
        <begin position="1"/>
        <end position="59"/>
    </location>
</feature>
<dbReference type="OrthoDB" id="6159439at2759"/>
<feature type="region of interest" description="Disordered" evidence="1">
    <location>
        <begin position="78"/>
        <end position="117"/>
    </location>
</feature>
<evidence type="ECO:0000313" key="4">
    <source>
        <dbReference type="WBParaSite" id="EVEC_0000660701-mRNA-1"/>
    </source>
</evidence>
<name>A0A0N4V8D2_ENTVE</name>
<dbReference type="EMBL" id="UXUI01008408">
    <property type="protein sequence ID" value="VDD91430.1"/>
    <property type="molecule type" value="Genomic_DNA"/>
</dbReference>
<accession>A0A0N4V8D2</accession>
<feature type="compositionally biased region" description="Polar residues" evidence="1">
    <location>
        <begin position="1"/>
        <end position="12"/>
    </location>
</feature>
<feature type="compositionally biased region" description="Basic and acidic residues" evidence="1">
    <location>
        <begin position="105"/>
        <end position="117"/>
    </location>
</feature>
<feature type="compositionally biased region" description="Basic and acidic residues" evidence="1">
    <location>
        <begin position="46"/>
        <end position="55"/>
    </location>
</feature>
<protein>
    <submittedName>
        <fullName evidence="4">OAR domain-containing protein</fullName>
    </submittedName>
</protein>
<feature type="compositionally biased region" description="Polar residues" evidence="1">
    <location>
        <begin position="31"/>
        <end position="44"/>
    </location>
</feature>
<dbReference type="WBParaSite" id="EVEC_0000660701-mRNA-1">
    <property type="protein sequence ID" value="EVEC_0000660701-mRNA-1"/>
    <property type="gene ID" value="EVEC_0000660701"/>
</dbReference>
<gene>
    <name evidence="2" type="ORF">EVEC_LOCUS6181</name>
</gene>
<keyword evidence="3" id="KW-1185">Reference proteome</keyword>
<sequence>MNSIVSLASAASSGVKPFQDSEQIDTDSTTKESQLPMNLSSSPENVFDRRSDANNHLKSLNGASSAYSISKLLEKKVPSSSRASSSSASEDDNVLGDRCQSSDDEQSRSAENGDRDAPMVWPHLFAAGPSAFAVPQNCQLPDPTTFATALAAASSGSTDLSQAQHIQNAYLSYLLSSSLSAQTNSLRILGSQQENG</sequence>
<dbReference type="AlphaFoldDB" id="A0A0N4V8D2"/>
<reference evidence="2 3" key="2">
    <citation type="submission" date="2018-10" db="EMBL/GenBank/DDBJ databases">
        <authorList>
            <consortium name="Pathogen Informatics"/>
        </authorList>
    </citation>
    <scope>NUCLEOTIDE SEQUENCE [LARGE SCALE GENOMIC DNA]</scope>
</reference>
<evidence type="ECO:0000313" key="3">
    <source>
        <dbReference type="Proteomes" id="UP000274131"/>
    </source>
</evidence>
<feature type="compositionally biased region" description="Low complexity" evidence="1">
    <location>
        <begin position="79"/>
        <end position="88"/>
    </location>
</feature>
<dbReference type="Proteomes" id="UP000274131">
    <property type="component" value="Unassembled WGS sequence"/>
</dbReference>
<proteinExistence type="predicted"/>
<organism evidence="4">
    <name type="scientific">Enterobius vermicularis</name>
    <name type="common">Human pinworm</name>
    <dbReference type="NCBI Taxonomy" id="51028"/>
    <lineage>
        <taxon>Eukaryota</taxon>
        <taxon>Metazoa</taxon>
        <taxon>Ecdysozoa</taxon>
        <taxon>Nematoda</taxon>
        <taxon>Chromadorea</taxon>
        <taxon>Rhabditida</taxon>
        <taxon>Spirurina</taxon>
        <taxon>Oxyuridomorpha</taxon>
        <taxon>Oxyuroidea</taxon>
        <taxon>Oxyuridae</taxon>
        <taxon>Enterobius</taxon>
    </lineage>
</organism>
<evidence type="ECO:0000313" key="2">
    <source>
        <dbReference type="EMBL" id="VDD91430.1"/>
    </source>
</evidence>
<evidence type="ECO:0000256" key="1">
    <source>
        <dbReference type="SAM" id="MobiDB-lite"/>
    </source>
</evidence>